<dbReference type="CDD" id="cd00552">
    <property type="entry name" value="RaiA"/>
    <property type="match status" value="1"/>
</dbReference>
<keyword evidence="2" id="KW-0175">Coiled coil</keyword>
<organism evidence="4 5">
    <name type="scientific">Candidatus Acidulodesulfobacterium ferriphilum</name>
    <dbReference type="NCBI Taxonomy" id="2597223"/>
    <lineage>
        <taxon>Bacteria</taxon>
        <taxon>Deltaproteobacteria</taxon>
        <taxon>Candidatus Acidulodesulfobacterales</taxon>
        <taxon>Candidatus Acidulodesulfobacterium</taxon>
    </lineage>
</organism>
<name>A0A519BBS8_9DELT</name>
<dbReference type="GO" id="GO:0045900">
    <property type="term" value="P:negative regulation of translational elongation"/>
    <property type="evidence" value="ECO:0007669"/>
    <property type="project" value="TreeGrafter"/>
</dbReference>
<protein>
    <submittedName>
        <fullName evidence="4">Ribosome-associated translation inhibitor RaiA</fullName>
    </submittedName>
</protein>
<feature type="coiled-coil region" evidence="2">
    <location>
        <begin position="78"/>
        <end position="107"/>
    </location>
</feature>
<dbReference type="GO" id="GO:0022627">
    <property type="term" value="C:cytosolic small ribosomal subunit"/>
    <property type="evidence" value="ECO:0007669"/>
    <property type="project" value="TreeGrafter"/>
</dbReference>
<keyword evidence="1" id="KW-0810">Translation regulation</keyword>
<dbReference type="NCBIfam" id="TIGR00741">
    <property type="entry name" value="yfiA"/>
    <property type="match status" value="1"/>
</dbReference>
<dbReference type="PANTHER" id="PTHR33231">
    <property type="entry name" value="30S RIBOSOMAL PROTEIN"/>
    <property type="match status" value="1"/>
</dbReference>
<dbReference type="GO" id="GO:0043024">
    <property type="term" value="F:ribosomal small subunit binding"/>
    <property type="evidence" value="ECO:0007669"/>
    <property type="project" value="TreeGrafter"/>
</dbReference>
<evidence type="ECO:0000259" key="3">
    <source>
        <dbReference type="Pfam" id="PF16321"/>
    </source>
</evidence>
<accession>A0A519BBS8</accession>
<gene>
    <name evidence="4" type="primary">raiA</name>
    <name evidence="4" type="ORF">EVJ47_00125</name>
</gene>
<dbReference type="InterPro" id="IPR003489">
    <property type="entry name" value="RHF/RaiA"/>
</dbReference>
<dbReference type="Pfam" id="PF16321">
    <property type="entry name" value="Ribosom_S30AE_C"/>
    <property type="match status" value="1"/>
</dbReference>
<dbReference type="InterPro" id="IPR036567">
    <property type="entry name" value="RHF-like"/>
</dbReference>
<dbReference type="PANTHER" id="PTHR33231:SF1">
    <property type="entry name" value="30S RIBOSOMAL PROTEIN"/>
    <property type="match status" value="1"/>
</dbReference>
<dbReference type="InterPro" id="IPR032528">
    <property type="entry name" value="Ribosom_S30AE_C"/>
</dbReference>
<dbReference type="EMBL" id="SGBD01000001">
    <property type="protein sequence ID" value="RZD14732.1"/>
    <property type="molecule type" value="Genomic_DNA"/>
</dbReference>
<dbReference type="AlphaFoldDB" id="A0A519BBS8"/>
<evidence type="ECO:0000313" key="5">
    <source>
        <dbReference type="Proteomes" id="UP000320813"/>
    </source>
</evidence>
<evidence type="ECO:0000313" key="4">
    <source>
        <dbReference type="EMBL" id="RZD14732.1"/>
    </source>
</evidence>
<feature type="domain" description="Sigma 54 modulation/S30EA ribosomal protein C-terminal" evidence="3">
    <location>
        <begin position="124"/>
        <end position="172"/>
    </location>
</feature>
<sequence>MTQMNIAVTFKHIGSSDAIRQYAESKVLKLEKYLNNIMEAHITLSMERVEHKESGIAQIKLTAKNLTINAEEKSSDIYSAIDLLMEKVEAQIKKHKEKNRRKDYEDKALTGAEEEENIPNIEIRQDYEKYPLGIEEAVQKLKKRNEDFIIFKDKVSSKISFIFKGEDGNFSLIAPDL</sequence>
<comment type="caution">
    <text evidence="4">The sequence shown here is derived from an EMBL/GenBank/DDBJ whole genome shotgun (WGS) entry which is preliminary data.</text>
</comment>
<proteinExistence type="predicted"/>
<reference evidence="4 5" key="1">
    <citation type="submission" date="2019-01" db="EMBL/GenBank/DDBJ databases">
        <title>Insights into ecological role of a new deltaproteobacterial order Candidatus Sinidesulfobacterales (Sva0485) by metagenomics and metatranscriptomics.</title>
        <authorList>
            <person name="Tan S."/>
            <person name="Liu J."/>
            <person name="Fang Y."/>
            <person name="Hedlund B.P."/>
            <person name="Lian Z.H."/>
            <person name="Huang L.Y."/>
            <person name="Li J.T."/>
            <person name="Huang L.N."/>
            <person name="Li W.J."/>
            <person name="Jiang H.C."/>
            <person name="Dong H.L."/>
            <person name="Shu W.S."/>
        </authorList>
    </citation>
    <scope>NUCLEOTIDE SEQUENCE [LARGE SCALE GENOMIC DNA]</scope>
    <source>
        <strain evidence="4">AP3</strain>
    </source>
</reference>
<dbReference type="Gene3D" id="3.30.505.50">
    <property type="entry name" value="Sigma 54 modulation/S30EA ribosomal protein, C-terminal domain"/>
    <property type="match status" value="1"/>
</dbReference>
<dbReference type="InterPro" id="IPR038416">
    <property type="entry name" value="Ribosom_S30AE_C_sf"/>
</dbReference>
<dbReference type="Proteomes" id="UP000320813">
    <property type="component" value="Unassembled WGS sequence"/>
</dbReference>
<dbReference type="InterPro" id="IPR050574">
    <property type="entry name" value="HPF/YfiA_ribosome-assoc"/>
</dbReference>
<evidence type="ECO:0000256" key="1">
    <source>
        <dbReference type="ARBA" id="ARBA00022845"/>
    </source>
</evidence>
<dbReference type="Gene3D" id="3.30.160.100">
    <property type="entry name" value="Ribosome hibernation promotion factor-like"/>
    <property type="match status" value="1"/>
</dbReference>
<dbReference type="Pfam" id="PF02482">
    <property type="entry name" value="Ribosomal_S30AE"/>
    <property type="match status" value="1"/>
</dbReference>
<dbReference type="SUPFAM" id="SSF69754">
    <property type="entry name" value="Ribosome binding protein Y (YfiA homologue)"/>
    <property type="match status" value="1"/>
</dbReference>
<evidence type="ECO:0000256" key="2">
    <source>
        <dbReference type="SAM" id="Coils"/>
    </source>
</evidence>